<keyword evidence="6 8" id="KW-1133">Transmembrane helix</keyword>
<dbReference type="PANTHER" id="PTHR43337">
    <property type="entry name" value="XANTHINE/URACIL PERMEASE C887.17-RELATED"/>
    <property type="match status" value="1"/>
</dbReference>
<keyword evidence="4" id="KW-1003">Cell membrane</keyword>
<evidence type="ECO:0000256" key="2">
    <source>
        <dbReference type="ARBA" id="ARBA00005697"/>
    </source>
</evidence>
<feature type="transmembrane region" description="Helical" evidence="8">
    <location>
        <begin position="239"/>
        <end position="259"/>
    </location>
</feature>
<keyword evidence="3" id="KW-0813">Transport</keyword>
<accession>A0A381NN68</accession>
<evidence type="ECO:0000256" key="5">
    <source>
        <dbReference type="ARBA" id="ARBA00022692"/>
    </source>
</evidence>
<feature type="transmembrane region" description="Helical" evidence="8">
    <location>
        <begin position="130"/>
        <end position="156"/>
    </location>
</feature>
<dbReference type="AlphaFoldDB" id="A0A381NN68"/>
<dbReference type="GO" id="GO:0005886">
    <property type="term" value="C:plasma membrane"/>
    <property type="evidence" value="ECO:0007669"/>
    <property type="project" value="UniProtKB-SubCell"/>
</dbReference>
<dbReference type="GO" id="GO:0005345">
    <property type="term" value="F:purine nucleobase transmembrane transporter activity"/>
    <property type="evidence" value="ECO:0007669"/>
    <property type="project" value="TreeGrafter"/>
</dbReference>
<evidence type="ECO:0000256" key="8">
    <source>
        <dbReference type="SAM" id="Phobius"/>
    </source>
</evidence>
<proteinExistence type="inferred from homology"/>
<keyword evidence="5 8" id="KW-0812">Transmembrane</keyword>
<dbReference type="PIRSF" id="PIRSF005353">
    <property type="entry name" value="PbuG"/>
    <property type="match status" value="1"/>
</dbReference>
<evidence type="ECO:0000256" key="4">
    <source>
        <dbReference type="ARBA" id="ARBA00022475"/>
    </source>
</evidence>
<feature type="transmembrane region" description="Helical" evidence="8">
    <location>
        <begin position="98"/>
        <end position="118"/>
    </location>
</feature>
<keyword evidence="7 8" id="KW-0472">Membrane</keyword>
<feature type="transmembrane region" description="Helical" evidence="8">
    <location>
        <begin position="348"/>
        <end position="369"/>
    </location>
</feature>
<evidence type="ECO:0000256" key="1">
    <source>
        <dbReference type="ARBA" id="ARBA00004651"/>
    </source>
</evidence>
<dbReference type="InterPro" id="IPR026033">
    <property type="entry name" value="Azg-like_bact_archaea"/>
</dbReference>
<dbReference type="Pfam" id="PF00860">
    <property type="entry name" value="Xan_ur_permease"/>
    <property type="match status" value="1"/>
</dbReference>
<evidence type="ECO:0000256" key="6">
    <source>
        <dbReference type="ARBA" id="ARBA00022989"/>
    </source>
</evidence>
<feature type="transmembrane region" description="Helical" evidence="8">
    <location>
        <begin position="12"/>
        <end position="34"/>
    </location>
</feature>
<feature type="transmembrane region" description="Helical" evidence="8">
    <location>
        <begin position="193"/>
        <end position="212"/>
    </location>
</feature>
<evidence type="ECO:0000256" key="7">
    <source>
        <dbReference type="ARBA" id="ARBA00023136"/>
    </source>
</evidence>
<reference evidence="9" key="1">
    <citation type="submission" date="2018-05" db="EMBL/GenBank/DDBJ databases">
        <authorList>
            <person name="Lanie J.A."/>
            <person name="Ng W.-L."/>
            <person name="Kazmierczak K.M."/>
            <person name="Andrzejewski T.M."/>
            <person name="Davidsen T.M."/>
            <person name="Wayne K.J."/>
            <person name="Tettelin H."/>
            <person name="Glass J.I."/>
            <person name="Rusch D."/>
            <person name="Podicherti R."/>
            <person name="Tsui H.-C.T."/>
            <person name="Winkler M.E."/>
        </authorList>
    </citation>
    <scope>NUCLEOTIDE SEQUENCE</scope>
</reference>
<comment type="similarity">
    <text evidence="2">Belongs to the nucleobase:cation symporter-2 (NCS2) (TC 2.A.40) family. Azg-like subfamily.</text>
</comment>
<gene>
    <name evidence="9" type="ORF">METZ01_LOCUS8418</name>
</gene>
<comment type="subcellular location">
    <subcellularLocation>
        <location evidence="1">Cell membrane</location>
        <topology evidence="1">Multi-pass membrane protein</topology>
    </subcellularLocation>
</comment>
<dbReference type="EMBL" id="UINC01000448">
    <property type="protein sequence ID" value="SUZ55564.1"/>
    <property type="molecule type" value="Genomic_DNA"/>
</dbReference>
<evidence type="ECO:0008006" key="10">
    <source>
        <dbReference type="Google" id="ProtNLM"/>
    </source>
</evidence>
<feature type="transmembrane region" description="Helical" evidence="8">
    <location>
        <begin position="46"/>
        <end position="65"/>
    </location>
</feature>
<protein>
    <recommendedName>
        <fullName evidence="10">Xanthine/uracil/vitamin C permease</fullName>
    </recommendedName>
</protein>
<organism evidence="9">
    <name type="scientific">marine metagenome</name>
    <dbReference type="NCBI Taxonomy" id="408172"/>
    <lineage>
        <taxon>unclassified sequences</taxon>
        <taxon>metagenomes</taxon>
        <taxon>ecological metagenomes</taxon>
    </lineage>
</organism>
<evidence type="ECO:0000256" key="3">
    <source>
        <dbReference type="ARBA" id="ARBA00022448"/>
    </source>
</evidence>
<feature type="transmembrane region" description="Helical" evidence="8">
    <location>
        <begin position="314"/>
        <end position="336"/>
    </location>
</feature>
<feature type="transmembrane region" description="Helical" evidence="8">
    <location>
        <begin position="72"/>
        <end position="92"/>
    </location>
</feature>
<name>A0A381NN68_9ZZZZ</name>
<sequence>MEHRFLLKERGSSVRTEVLAGLTTFLTLAYILFVQPALMSSIGLDFGSVFVATCLASAFATLLMAALANYPIAVAPAMGHNFYFVFTVVLAMEVPWEVALGGVALAGLLFIATAGVGLREKLITAIPDSLRCAIATGIGLLIATIGLQWAGIIVASPGTLVTLGDLRTPPVLVALVGLVVTAVLWIRGFRVAILAGILSATTVAWLNDLIQFEGVAGLPPSLWPTFGRLDIGGALRPEMVPVVFAFFFLALFDSIGTLVGVGEQAGLMRNGTLPRARGALLADAIGTVVGAGLGTSTVTAYVESATGVAVGGRTGLTAVVVAALFLLSLFFSPLVSMVGGGIETPSGVILYPVVAPALVLVGVMMVRGVRRINWDDPTEALPAFLTFVVMPLALSITDGIAFGFIAYALLKVASGRAREAHWLVYLFAGLFLVRYAFLA</sequence>
<feature type="transmembrane region" description="Helical" evidence="8">
    <location>
        <begin position="381"/>
        <end position="410"/>
    </location>
</feature>
<feature type="transmembrane region" description="Helical" evidence="8">
    <location>
        <begin position="280"/>
        <end position="302"/>
    </location>
</feature>
<dbReference type="InterPro" id="IPR045018">
    <property type="entry name" value="Azg-like"/>
</dbReference>
<feature type="transmembrane region" description="Helical" evidence="8">
    <location>
        <begin position="422"/>
        <end position="438"/>
    </location>
</feature>
<dbReference type="PANTHER" id="PTHR43337:SF1">
    <property type="entry name" value="XANTHINE_URACIL PERMEASE C887.17-RELATED"/>
    <property type="match status" value="1"/>
</dbReference>
<dbReference type="InterPro" id="IPR006043">
    <property type="entry name" value="NCS2"/>
</dbReference>
<evidence type="ECO:0000313" key="9">
    <source>
        <dbReference type="EMBL" id="SUZ55564.1"/>
    </source>
</evidence>
<feature type="transmembrane region" description="Helical" evidence="8">
    <location>
        <begin position="168"/>
        <end position="186"/>
    </location>
</feature>